<keyword evidence="1" id="KW-1133">Transmembrane helix</keyword>
<reference evidence="3 4" key="1">
    <citation type="journal article" date="2019" name="Appl. Microbiol. Biotechnol.">
        <title>Differential efficiency of wild type rhizogenic strains for rol gene transformation of plants.</title>
        <authorList>
            <person name="Desmet S."/>
            <person name="De Keyser E."/>
            <person name="Van Vaerenbergh J."/>
            <person name="Baeyen S."/>
            <person name="Van Huylenbroeck J."/>
            <person name="Geelen D."/>
            <person name="Dhooghe E."/>
        </authorList>
    </citation>
    <scope>NUCLEOTIDE SEQUENCE [LARGE SCALE GENOMIC DNA]</scope>
    <source>
        <strain evidence="3 4">GBBC3284</strain>
    </source>
</reference>
<keyword evidence="2" id="KW-0732">Signal</keyword>
<evidence type="ECO:0000313" key="4">
    <source>
        <dbReference type="Proteomes" id="UP000315434"/>
    </source>
</evidence>
<dbReference type="RefSeq" id="WP_142840954.1">
    <property type="nucleotide sequence ID" value="NZ_SGNY01000003.1"/>
</dbReference>
<comment type="caution">
    <text evidence="3">The sequence shown here is derived from an EMBL/GenBank/DDBJ whole genome shotgun (WGS) entry which is preliminary data.</text>
</comment>
<name>A0A546XI02_RHIRH</name>
<feature type="signal peptide" evidence="2">
    <location>
        <begin position="1"/>
        <end position="18"/>
    </location>
</feature>
<proteinExistence type="predicted"/>
<evidence type="ECO:0000256" key="1">
    <source>
        <dbReference type="SAM" id="Phobius"/>
    </source>
</evidence>
<protein>
    <submittedName>
        <fullName evidence="3">Uncharacterized protein</fullName>
    </submittedName>
</protein>
<accession>A0A546XI02</accession>
<evidence type="ECO:0000313" key="3">
    <source>
        <dbReference type="EMBL" id="TRB00385.1"/>
    </source>
</evidence>
<gene>
    <name evidence="3" type="ORF">EXN68_11730</name>
</gene>
<dbReference type="EMBL" id="SGNY01000003">
    <property type="protein sequence ID" value="TRB00385.1"/>
    <property type="molecule type" value="Genomic_DNA"/>
</dbReference>
<keyword evidence="1" id="KW-0812">Transmembrane</keyword>
<organism evidence="3 4">
    <name type="scientific">Rhizobium rhizogenes</name>
    <name type="common">Agrobacterium rhizogenes</name>
    <dbReference type="NCBI Taxonomy" id="359"/>
    <lineage>
        <taxon>Bacteria</taxon>
        <taxon>Pseudomonadati</taxon>
        <taxon>Pseudomonadota</taxon>
        <taxon>Alphaproteobacteria</taxon>
        <taxon>Hyphomicrobiales</taxon>
        <taxon>Rhizobiaceae</taxon>
        <taxon>Rhizobium/Agrobacterium group</taxon>
        <taxon>Rhizobium</taxon>
    </lineage>
</organism>
<dbReference type="Proteomes" id="UP000315434">
    <property type="component" value="Unassembled WGS sequence"/>
</dbReference>
<evidence type="ECO:0000256" key="2">
    <source>
        <dbReference type="SAM" id="SignalP"/>
    </source>
</evidence>
<dbReference type="AlphaFoldDB" id="A0A546XI02"/>
<keyword evidence="1" id="KW-0472">Membrane</keyword>
<feature type="chain" id="PRO_5022224514" evidence="2">
    <location>
        <begin position="19"/>
        <end position="262"/>
    </location>
</feature>
<feature type="transmembrane region" description="Helical" evidence="1">
    <location>
        <begin position="50"/>
        <end position="74"/>
    </location>
</feature>
<sequence>MRLVIFLFFLIAPPLANAFQYSPSEATLTDIRGEQRAEADLQAQQDMAEYAAWAVCAAVVSGAIGVLTLLALWGSLKQTENAIRHSRETEKATQERDQASIRAYVHVDKVTFGKGSRPILYCKNTGSTPAKFFAVGVDIKKVPYGKISQSAVLGNYEMKAWPALGGNSQLTVNAEPTLGEDLLEEYARQRFDPSECLVVVGRIVYADIFDRKFETGFAFYTNYRRGGTFGRPVSNLPAFRELSANEWVAISGQSLGVDTGKN</sequence>